<protein>
    <submittedName>
        <fullName evidence="2">LEA type 2 family protein</fullName>
    </submittedName>
</protein>
<name>A0ABY5YKS0_9DEIO</name>
<dbReference type="PROSITE" id="PS51257">
    <property type="entry name" value="PROKAR_LIPOPROTEIN"/>
    <property type="match status" value="1"/>
</dbReference>
<sequence>MILPGRLPLPVLLTAALLGSLLSLSSCAPALQRVVKVPTFTVQQTRLTGLALGSPAIARVTIKLRIDNPNPVAARLANINGHFYLNGADVGTVNLPNIDVPARGSALQDALLELPVSFQTTAIWLQVARGREMPYRVDGTFTADFGALGQPSFGPYTLAQGLFQQPAILP</sequence>
<dbReference type="InterPro" id="IPR004864">
    <property type="entry name" value="LEA_2"/>
</dbReference>
<dbReference type="SUPFAM" id="SSF117070">
    <property type="entry name" value="LEA14-like"/>
    <property type="match status" value="1"/>
</dbReference>
<evidence type="ECO:0000313" key="2">
    <source>
        <dbReference type="EMBL" id="UWX65516.1"/>
    </source>
</evidence>
<dbReference type="Proteomes" id="UP001060261">
    <property type="component" value="Chromosome"/>
</dbReference>
<accession>A0ABY5YKS0</accession>
<proteinExistence type="predicted"/>
<organism evidence="2 3">
    <name type="scientific">Deinococcus rubellus</name>
    <dbReference type="NCBI Taxonomy" id="1889240"/>
    <lineage>
        <taxon>Bacteria</taxon>
        <taxon>Thermotogati</taxon>
        <taxon>Deinococcota</taxon>
        <taxon>Deinococci</taxon>
        <taxon>Deinococcales</taxon>
        <taxon>Deinococcaceae</taxon>
        <taxon>Deinococcus</taxon>
    </lineage>
</organism>
<evidence type="ECO:0000313" key="3">
    <source>
        <dbReference type="Proteomes" id="UP001060261"/>
    </source>
</evidence>
<dbReference type="Gene3D" id="2.60.40.1820">
    <property type="match status" value="1"/>
</dbReference>
<reference evidence="2" key="1">
    <citation type="submission" date="2022-09" db="EMBL/GenBank/DDBJ databases">
        <title>genome sequence of Deinococcus rubellus.</title>
        <authorList>
            <person name="Srinivasan S."/>
        </authorList>
    </citation>
    <scope>NUCLEOTIDE SEQUENCE</scope>
    <source>
        <strain evidence="2">Ant6</strain>
    </source>
</reference>
<dbReference type="RefSeq" id="WP_260561772.1">
    <property type="nucleotide sequence ID" value="NZ_BAABEC010000189.1"/>
</dbReference>
<dbReference type="Pfam" id="PF03168">
    <property type="entry name" value="LEA_2"/>
    <property type="match status" value="1"/>
</dbReference>
<evidence type="ECO:0000259" key="1">
    <source>
        <dbReference type="SMART" id="SM00769"/>
    </source>
</evidence>
<dbReference type="EMBL" id="CP104213">
    <property type="protein sequence ID" value="UWX65516.1"/>
    <property type="molecule type" value="Genomic_DNA"/>
</dbReference>
<dbReference type="SMART" id="SM00769">
    <property type="entry name" value="WHy"/>
    <property type="match status" value="1"/>
</dbReference>
<dbReference type="InterPro" id="IPR013990">
    <property type="entry name" value="WHy-dom"/>
</dbReference>
<keyword evidence="3" id="KW-1185">Reference proteome</keyword>
<feature type="domain" description="Water stress and hypersensitive response" evidence="1">
    <location>
        <begin position="43"/>
        <end position="159"/>
    </location>
</feature>
<gene>
    <name evidence="2" type="ORF">N0D28_07665</name>
</gene>